<gene>
    <name evidence="2" type="ORF">GTA08_BOTSDO07523</name>
</gene>
<feature type="compositionally biased region" description="Low complexity" evidence="1">
    <location>
        <begin position="89"/>
        <end position="101"/>
    </location>
</feature>
<evidence type="ECO:0000313" key="3">
    <source>
        <dbReference type="Proteomes" id="UP000572817"/>
    </source>
</evidence>
<dbReference type="EMBL" id="WWBZ02000051">
    <property type="protein sequence ID" value="KAF4303980.1"/>
    <property type="molecule type" value="Genomic_DNA"/>
</dbReference>
<evidence type="ECO:0000313" key="2">
    <source>
        <dbReference type="EMBL" id="KAF4303980.1"/>
    </source>
</evidence>
<organism evidence="2 3">
    <name type="scientific">Botryosphaeria dothidea</name>
    <dbReference type="NCBI Taxonomy" id="55169"/>
    <lineage>
        <taxon>Eukaryota</taxon>
        <taxon>Fungi</taxon>
        <taxon>Dikarya</taxon>
        <taxon>Ascomycota</taxon>
        <taxon>Pezizomycotina</taxon>
        <taxon>Dothideomycetes</taxon>
        <taxon>Dothideomycetes incertae sedis</taxon>
        <taxon>Botryosphaeriales</taxon>
        <taxon>Botryosphaeriaceae</taxon>
        <taxon>Botryosphaeria</taxon>
    </lineage>
</organism>
<name>A0A8H4IM34_9PEZI</name>
<protein>
    <submittedName>
        <fullName evidence="2">Uncharacterized protein</fullName>
    </submittedName>
</protein>
<proteinExistence type="predicted"/>
<keyword evidence="3" id="KW-1185">Reference proteome</keyword>
<comment type="caution">
    <text evidence="2">The sequence shown here is derived from an EMBL/GenBank/DDBJ whole genome shotgun (WGS) entry which is preliminary data.</text>
</comment>
<feature type="region of interest" description="Disordered" evidence="1">
    <location>
        <begin position="181"/>
        <end position="209"/>
    </location>
</feature>
<dbReference type="AlphaFoldDB" id="A0A8H4IM34"/>
<dbReference type="Proteomes" id="UP000572817">
    <property type="component" value="Unassembled WGS sequence"/>
</dbReference>
<sequence length="209" mass="22865">MRDVRRAAHDLAAERPAVLELRMQGTWLAGSPTIAPVMRRACRILRVRRPDEGSAVYGRQERERSEMWVAASQRGRADRYRKHRWNGSRVARARQTAATRANNHSPSAPAQPHDARRAECARQVRPAASLSPLTAGLAVHRQLVPTPAPAPARTRSTASGYQQVEGIAARGLLRQRCTGAMPSLPGRRGGRGEVALAVGPPRAQEDSSR</sequence>
<feature type="region of interest" description="Disordered" evidence="1">
    <location>
        <begin position="79"/>
        <end position="118"/>
    </location>
</feature>
<reference evidence="2" key="1">
    <citation type="submission" date="2020-04" db="EMBL/GenBank/DDBJ databases">
        <title>Genome Assembly and Annotation of Botryosphaeria dothidea sdau 11-99, a Latent Pathogen of Apple Fruit Ring Rot in China.</title>
        <authorList>
            <person name="Yu C."/>
            <person name="Diao Y."/>
            <person name="Lu Q."/>
            <person name="Zhao J."/>
            <person name="Cui S."/>
            <person name="Peng C."/>
            <person name="He B."/>
            <person name="Liu H."/>
        </authorList>
    </citation>
    <scope>NUCLEOTIDE SEQUENCE [LARGE SCALE GENOMIC DNA]</scope>
    <source>
        <strain evidence="2">Sdau11-99</strain>
    </source>
</reference>
<evidence type="ECO:0000256" key="1">
    <source>
        <dbReference type="SAM" id="MobiDB-lite"/>
    </source>
</evidence>
<accession>A0A8H4IM34</accession>